<dbReference type="Pfam" id="PF02350">
    <property type="entry name" value="Epimerase_2"/>
    <property type="match status" value="1"/>
</dbReference>
<dbReference type="GO" id="GO:0006047">
    <property type="term" value="P:UDP-N-acetylglucosamine metabolic process"/>
    <property type="evidence" value="ECO:0007669"/>
    <property type="project" value="InterPro"/>
</dbReference>
<evidence type="ECO:0000313" key="3">
    <source>
        <dbReference type="Proteomes" id="UP000238081"/>
    </source>
</evidence>
<comment type="caution">
    <text evidence="2">The sequence shown here is derived from an EMBL/GenBank/DDBJ whole genome shotgun (WGS) entry which is preliminary data.</text>
</comment>
<dbReference type="PANTHER" id="PTHR43174">
    <property type="entry name" value="UDP-N-ACETYLGLUCOSAMINE 2-EPIMERASE"/>
    <property type="match status" value="1"/>
</dbReference>
<dbReference type="GO" id="GO:0004553">
    <property type="term" value="F:hydrolase activity, hydrolyzing O-glycosyl compounds"/>
    <property type="evidence" value="ECO:0007669"/>
    <property type="project" value="InterPro"/>
</dbReference>
<dbReference type="EMBL" id="LRDH01000107">
    <property type="protein sequence ID" value="PPV14655.1"/>
    <property type="molecule type" value="Genomic_DNA"/>
</dbReference>
<reference evidence="2 3" key="1">
    <citation type="submission" date="2016-01" db="EMBL/GenBank/DDBJ databases">
        <title>Characterization of the Clostridium difficile lineages that are prevalent in Hong Kong and China.</title>
        <authorList>
            <person name="Kwok J.S.-L."/>
            <person name="Lam W.-Y."/>
            <person name="Ip M."/>
            <person name="Chan T.-F."/>
            <person name="Hawkey P.M."/>
            <person name="Tsui S.K.-W."/>
        </authorList>
    </citation>
    <scope>NUCLEOTIDE SEQUENCE [LARGE SCALE GENOMIC DNA]</scope>
    <source>
        <strain evidence="2 3">300064</strain>
    </source>
</reference>
<organism evidence="2 3">
    <name type="scientific">Clostridium butyricum</name>
    <dbReference type="NCBI Taxonomy" id="1492"/>
    <lineage>
        <taxon>Bacteria</taxon>
        <taxon>Bacillati</taxon>
        <taxon>Bacillota</taxon>
        <taxon>Clostridia</taxon>
        <taxon>Eubacteriales</taxon>
        <taxon>Clostridiaceae</taxon>
        <taxon>Clostridium</taxon>
    </lineage>
</organism>
<name>A0A2S7FAF7_CLOBU</name>
<sequence>MKKICIVTATRSEYGLLKNIIIKLRKNSDFKVSIVVTGMHLSPEFGLTYREIEKDGFEIDEKIDILLSSDTPVSVSKSMGLALISFSEYFSRNRPDIIIVLGDRYEMLAVCCAAMNERIPIAHLYGGETTEGAIDECIRHSISKMSHLHFTATENYRKRVIQLGESPDRVFNVGAMGVENILNTQLLTKKQLEDSINYKLDKEYAVVTFHSVTLENNTSKIQFENILKTCDKYNDMKYIFTKSNCDEGGRIINKMIDDYVSKRDNAVSFESLGMIRYLSAVKYSAMVIGNSSSGIVEVPVFKVPTINIGDRQKGRLHGKTVINCGPSLDEISMSIEKAKSDEFKNAIISSKNMFGDGNTSEKIVKVITEFLKNEKIDLKKKFYDLL</sequence>
<feature type="domain" description="UDP-N-acetylglucosamine 2-epimerase" evidence="1">
    <location>
        <begin position="23"/>
        <end position="367"/>
    </location>
</feature>
<dbReference type="Proteomes" id="UP000238081">
    <property type="component" value="Unassembled WGS sequence"/>
</dbReference>
<dbReference type="InterPro" id="IPR029767">
    <property type="entry name" value="WecB-like"/>
</dbReference>
<dbReference type="PANTHER" id="PTHR43174:SF3">
    <property type="entry name" value="UDP-N-ACETYLGLUCOSAMINE 2-EPIMERASE"/>
    <property type="match status" value="1"/>
</dbReference>
<dbReference type="InterPro" id="IPR003331">
    <property type="entry name" value="UDP_GlcNAc_Epimerase_2_dom"/>
</dbReference>
<evidence type="ECO:0000313" key="2">
    <source>
        <dbReference type="EMBL" id="PPV14655.1"/>
    </source>
</evidence>
<proteinExistence type="predicted"/>
<evidence type="ECO:0000259" key="1">
    <source>
        <dbReference type="Pfam" id="PF02350"/>
    </source>
</evidence>
<dbReference type="AlphaFoldDB" id="A0A2S7FAF7"/>
<dbReference type="SUPFAM" id="SSF53756">
    <property type="entry name" value="UDP-Glycosyltransferase/glycogen phosphorylase"/>
    <property type="match status" value="1"/>
</dbReference>
<gene>
    <name evidence="2" type="ORF">AWN73_02785</name>
</gene>
<protein>
    <submittedName>
        <fullName evidence="2">UDP-N-acetyl glucosamine 2-epimerase</fullName>
    </submittedName>
</protein>
<dbReference type="CDD" id="cd03786">
    <property type="entry name" value="GTB_UDP-GlcNAc_2-Epimerase"/>
    <property type="match status" value="1"/>
</dbReference>
<dbReference type="RefSeq" id="WP_043663287.1">
    <property type="nucleotide sequence ID" value="NZ_JSEG01000006.1"/>
</dbReference>
<accession>A0A2S7FAF7</accession>
<dbReference type="Gene3D" id="3.40.50.2000">
    <property type="entry name" value="Glycogen Phosphorylase B"/>
    <property type="match status" value="2"/>
</dbReference>
<dbReference type="NCBIfam" id="TIGR03568">
    <property type="entry name" value="NeuC_NnaA"/>
    <property type="match status" value="1"/>
</dbReference>
<dbReference type="InterPro" id="IPR020004">
    <property type="entry name" value="UDP-GlcNAc_Epase"/>
</dbReference>